<feature type="compositionally biased region" description="Basic and acidic residues" evidence="1">
    <location>
        <begin position="112"/>
        <end position="121"/>
    </location>
</feature>
<comment type="caution">
    <text evidence="2">The sequence shown here is derived from an EMBL/GenBank/DDBJ whole genome shotgun (WGS) entry which is preliminary data.</text>
</comment>
<feature type="compositionally biased region" description="Low complexity" evidence="1">
    <location>
        <begin position="101"/>
        <end position="110"/>
    </location>
</feature>
<dbReference type="Proteomes" id="UP000660729">
    <property type="component" value="Unassembled WGS sequence"/>
</dbReference>
<name>A0A8H6RT10_9PEZI</name>
<reference evidence="2" key="1">
    <citation type="submission" date="2020-04" db="EMBL/GenBank/DDBJ databases">
        <title>Draft genome resource of the tomato pathogen Pseudocercospora fuligena.</title>
        <authorList>
            <person name="Zaccaron A."/>
        </authorList>
    </citation>
    <scope>NUCLEOTIDE SEQUENCE</scope>
    <source>
        <strain evidence="2">PF001</strain>
    </source>
</reference>
<organism evidence="2 3">
    <name type="scientific">Pseudocercospora fuligena</name>
    <dbReference type="NCBI Taxonomy" id="685502"/>
    <lineage>
        <taxon>Eukaryota</taxon>
        <taxon>Fungi</taxon>
        <taxon>Dikarya</taxon>
        <taxon>Ascomycota</taxon>
        <taxon>Pezizomycotina</taxon>
        <taxon>Dothideomycetes</taxon>
        <taxon>Dothideomycetidae</taxon>
        <taxon>Mycosphaerellales</taxon>
        <taxon>Mycosphaerellaceae</taxon>
        <taxon>Pseudocercospora</taxon>
    </lineage>
</organism>
<evidence type="ECO:0000313" key="3">
    <source>
        <dbReference type="Proteomes" id="UP000660729"/>
    </source>
</evidence>
<dbReference type="AlphaFoldDB" id="A0A8H6RT10"/>
<evidence type="ECO:0000313" key="2">
    <source>
        <dbReference type="EMBL" id="KAF7196601.1"/>
    </source>
</evidence>
<evidence type="ECO:0000256" key="1">
    <source>
        <dbReference type="SAM" id="MobiDB-lite"/>
    </source>
</evidence>
<feature type="region of interest" description="Disordered" evidence="1">
    <location>
        <begin position="100"/>
        <end position="121"/>
    </location>
</feature>
<sequence>MCQTLITQLSCGHTIRGPILQCDSAVQTAPRGPPYDDGRMVLCQPGSLLQIENNTCCESCVSDMVIGILRSSCYRCRRSLVWRMGQAIVDWLQNPRIATFEHSGSSSESNSSEDREDVHHW</sequence>
<accession>A0A8H6RT10</accession>
<dbReference type="EMBL" id="JABCIY010000024">
    <property type="protein sequence ID" value="KAF7196601.1"/>
    <property type="molecule type" value="Genomic_DNA"/>
</dbReference>
<gene>
    <name evidence="2" type="ORF">HII31_01971</name>
</gene>
<protein>
    <submittedName>
        <fullName evidence="2">Uncharacterized protein</fullName>
    </submittedName>
</protein>
<dbReference type="OrthoDB" id="10303894at2759"/>
<proteinExistence type="predicted"/>
<keyword evidence="3" id="KW-1185">Reference proteome</keyword>